<organism evidence="1 2">
    <name type="scientific">Monilinia fructicola</name>
    <name type="common">Brown rot fungus</name>
    <name type="synonym">Ciboria fructicola</name>
    <dbReference type="NCBI Taxonomy" id="38448"/>
    <lineage>
        <taxon>Eukaryota</taxon>
        <taxon>Fungi</taxon>
        <taxon>Dikarya</taxon>
        <taxon>Ascomycota</taxon>
        <taxon>Pezizomycotina</taxon>
        <taxon>Leotiomycetes</taxon>
        <taxon>Helotiales</taxon>
        <taxon>Sclerotiniaceae</taxon>
        <taxon>Monilinia</taxon>
    </lineage>
</organism>
<sequence length="103" mass="11751">MQRVTDEKHLVSLFAAYQRYVGIQIPSSLINLLDEEMSFLPFLSYPVPSIQITFYPCMPYPVSLIPNFHRVPVPPDSLATIEMICGGYAMRNAQIARWAVVFQ</sequence>
<name>A0A5M9JEA4_MONFR</name>
<protein>
    <submittedName>
        <fullName evidence="1">Uncharacterized protein</fullName>
    </submittedName>
</protein>
<gene>
    <name evidence="1" type="ORF">EYC84_009816</name>
</gene>
<keyword evidence="2" id="KW-1185">Reference proteome</keyword>
<accession>A0A5M9JEA4</accession>
<evidence type="ECO:0000313" key="2">
    <source>
        <dbReference type="Proteomes" id="UP000322873"/>
    </source>
</evidence>
<dbReference type="AlphaFoldDB" id="A0A5M9JEA4"/>
<dbReference type="EMBL" id="VICG01000013">
    <property type="protein sequence ID" value="KAA8566016.1"/>
    <property type="molecule type" value="Genomic_DNA"/>
</dbReference>
<comment type="caution">
    <text evidence="1">The sequence shown here is derived from an EMBL/GenBank/DDBJ whole genome shotgun (WGS) entry which is preliminary data.</text>
</comment>
<evidence type="ECO:0000313" key="1">
    <source>
        <dbReference type="EMBL" id="KAA8566016.1"/>
    </source>
</evidence>
<proteinExistence type="predicted"/>
<reference evidence="1 2" key="1">
    <citation type="submission" date="2019-06" db="EMBL/GenBank/DDBJ databases">
        <title>Genome Sequence of the Brown Rot Fungal Pathogen Monilinia fructicola.</title>
        <authorList>
            <person name="De Miccolis Angelini R.M."/>
            <person name="Landi L."/>
            <person name="Abate D."/>
            <person name="Pollastro S."/>
            <person name="Romanazzi G."/>
            <person name="Faretra F."/>
        </authorList>
    </citation>
    <scope>NUCLEOTIDE SEQUENCE [LARGE SCALE GENOMIC DNA]</scope>
    <source>
        <strain evidence="1 2">Mfrc123</strain>
    </source>
</reference>
<dbReference type="Proteomes" id="UP000322873">
    <property type="component" value="Unassembled WGS sequence"/>
</dbReference>